<dbReference type="PANTHER" id="PTHR30055:SF151">
    <property type="entry name" value="TRANSCRIPTIONAL REGULATORY PROTEIN"/>
    <property type="match status" value="1"/>
</dbReference>
<dbReference type="InterPro" id="IPR003012">
    <property type="entry name" value="Tet_transcr_reg_TetR"/>
</dbReference>
<evidence type="ECO:0000313" key="7">
    <source>
        <dbReference type="EMBL" id="KJC64559.1"/>
    </source>
</evidence>
<dbReference type="Pfam" id="PF02909">
    <property type="entry name" value="TetR_C_1"/>
    <property type="match status" value="1"/>
</dbReference>
<dbReference type="InterPro" id="IPR009057">
    <property type="entry name" value="Homeodomain-like_sf"/>
</dbReference>
<evidence type="ECO:0000256" key="5">
    <source>
        <dbReference type="PROSITE-ProRule" id="PRU00335"/>
    </source>
</evidence>
<accession>A0ABR5CG35</accession>
<keyword evidence="4" id="KW-0804">Transcription</keyword>
<dbReference type="PRINTS" id="PR00455">
    <property type="entry name" value="HTHTETR"/>
</dbReference>
<reference evidence="7 8" key="1">
    <citation type="journal article" date="2001" name="Int. J. Syst. Evol. Microbiol.">
        <title>Agreia bicolorata gen. nov., sp. nov., to accommodate actinobacteria isolated from narrow reed grass infected by the nematode Heteroanguina graminophila.</title>
        <authorList>
            <person name="Evtushenko L.I."/>
            <person name="Dorofeeva L.V."/>
            <person name="Dobrovolskaya T.G."/>
            <person name="Streshinskaya G.M."/>
            <person name="Subbotin S.A."/>
            <person name="Tiedje J.M."/>
        </authorList>
    </citation>
    <scope>NUCLEOTIDE SEQUENCE [LARGE SCALE GENOMIC DNA]</scope>
    <source>
        <strain evidence="7 8">VKM Ac-1804</strain>
    </source>
</reference>
<feature type="DNA-binding region" description="H-T-H motif" evidence="5">
    <location>
        <begin position="38"/>
        <end position="57"/>
    </location>
</feature>
<dbReference type="Pfam" id="PF00440">
    <property type="entry name" value="TetR_N"/>
    <property type="match status" value="1"/>
</dbReference>
<evidence type="ECO:0000256" key="2">
    <source>
        <dbReference type="ARBA" id="ARBA00023015"/>
    </source>
</evidence>
<keyword evidence="3 5" id="KW-0238">DNA-binding</keyword>
<dbReference type="PANTHER" id="PTHR30055">
    <property type="entry name" value="HTH-TYPE TRANSCRIPTIONAL REGULATOR RUTR"/>
    <property type="match status" value="1"/>
</dbReference>
<gene>
    <name evidence="7" type="ORF">TZ00_09325</name>
</gene>
<dbReference type="SUPFAM" id="SSF48498">
    <property type="entry name" value="Tetracyclin repressor-like, C-terminal domain"/>
    <property type="match status" value="1"/>
</dbReference>
<dbReference type="InterPro" id="IPR001647">
    <property type="entry name" value="HTH_TetR"/>
</dbReference>
<evidence type="ECO:0000256" key="4">
    <source>
        <dbReference type="ARBA" id="ARBA00023163"/>
    </source>
</evidence>
<keyword evidence="8" id="KW-1185">Reference proteome</keyword>
<sequence>MAPNANAIGRPSKPLLSRALIADAALRLIDREGSEALAMRRIARELGVDPSSLYNHIDSKSDLIEELRGIVSASIDASAFAEEPWSEAVITWAHSYRSAFSSHPKLIPLLMSKASTSPVIMGVYEEFALAAGRDGWADSDILPILTALESFVLGSVLDMSGPMVLFDPRGQEDEFPAFSRAFHALQEADPDDPVAGPAFELGLRGLVRGLTELRRR</sequence>
<dbReference type="RefSeq" id="WP_044441062.1">
    <property type="nucleotide sequence ID" value="NZ_JYFC01000003.1"/>
</dbReference>
<evidence type="ECO:0000256" key="3">
    <source>
        <dbReference type="ARBA" id="ARBA00023125"/>
    </source>
</evidence>
<evidence type="ECO:0000256" key="1">
    <source>
        <dbReference type="ARBA" id="ARBA00022491"/>
    </source>
</evidence>
<organism evidence="7 8">
    <name type="scientific">Agreia bicolorata</name>
    <dbReference type="NCBI Taxonomy" id="110935"/>
    <lineage>
        <taxon>Bacteria</taxon>
        <taxon>Bacillati</taxon>
        <taxon>Actinomycetota</taxon>
        <taxon>Actinomycetes</taxon>
        <taxon>Micrococcales</taxon>
        <taxon>Microbacteriaceae</taxon>
        <taxon>Agreia</taxon>
    </lineage>
</organism>
<dbReference type="InterPro" id="IPR004111">
    <property type="entry name" value="Repressor_TetR_C"/>
</dbReference>
<comment type="caution">
    <text evidence="7">The sequence shown here is derived from an EMBL/GenBank/DDBJ whole genome shotgun (WGS) entry which is preliminary data.</text>
</comment>
<dbReference type="PROSITE" id="PS50977">
    <property type="entry name" value="HTH_TETR_2"/>
    <property type="match status" value="1"/>
</dbReference>
<dbReference type="EMBL" id="JYFC01000003">
    <property type="protein sequence ID" value="KJC64559.1"/>
    <property type="molecule type" value="Genomic_DNA"/>
</dbReference>
<dbReference type="PRINTS" id="PR00400">
    <property type="entry name" value="TETREPRESSOR"/>
</dbReference>
<keyword evidence="1" id="KW-0678">Repressor</keyword>
<name>A0ABR5CG35_9MICO</name>
<protein>
    <recommendedName>
        <fullName evidence="6">HTH tetR-type domain-containing protein</fullName>
    </recommendedName>
</protein>
<evidence type="ECO:0000313" key="8">
    <source>
        <dbReference type="Proteomes" id="UP000032503"/>
    </source>
</evidence>
<dbReference type="Gene3D" id="1.10.357.10">
    <property type="entry name" value="Tetracycline Repressor, domain 2"/>
    <property type="match status" value="1"/>
</dbReference>
<dbReference type="InterPro" id="IPR050109">
    <property type="entry name" value="HTH-type_TetR-like_transc_reg"/>
</dbReference>
<dbReference type="SUPFAM" id="SSF46689">
    <property type="entry name" value="Homeodomain-like"/>
    <property type="match status" value="1"/>
</dbReference>
<dbReference type="InterPro" id="IPR036271">
    <property type="entry name" value="Tet_transcr_reg_TetR-rel_C_sf"/>
</dbReference>
<keyword evidence="2" id="KW-0805">Transcription regulation</keyword>
<feature type="domain" description="HTH tetR-type" evidence="6">
    <location>
        <begin position="15"/>
        <end position="75"/>
    </location>
</feature>
<evidence type="ECO:0000259" key="6">
    <source>
        <dbReference type="PROSITE" id="PS50977"/>
    </source>
</evidence>
<dbReference type="Proteomes" id="UP000032503">
    <property type="component" value="Unassembled WGS sequence"/>
</dbReference>
<proteinExistence type="predicted"/>